<dbReference type="Proteomes" id="UP001175211">
    <property type="component" value="Unassembled WGS sequence"/>
</dbReference>
<accession>A0AA39N2Z5</accession>
<gene>
    <name evidence="2" type="ORF">EV420DRAFT_1621349</name>
</gene>
<dbReference type="InterPro" id="IPR045247">
    <property type="entry name" value="Oye-like"/>
</dbReference>
<dbReference type="EMBL" id="JAUEPS010000025">
    <property type="protein sequence ID" value="KAK0455479.1"/>
    <property type="molecule type" value="Genomic_DNA"/>
</dbReference>
<dbReference type="Pfam" id="PF00724">
    <property type="entry name" value="Oxidored_FMN"/>
    <property type="match status" value="1"/>
</dbReference>
<dbReference type="GO" id="GO:0010181">
    <property type="term" value="F:FMN binding"/>
    <property type="evidence" value="ECO:0007669"/>
    <property type="project" value="InterPro"/>
</dbReference>
<dbReference type="PANTHER" id="PTHR22893:SF91">
    <property type="entry name" value="NADPH DEHYDROGENASE 2-RELATED"/>
    <property type="match status" value="1"/>
</dbReference>
<dbReference type="InterPro" id="IPR013785">
    <property type="entry name" value="Aldolase_TIM"/>
</dbReference>
<dbReference type="InterPro" id="IPR001155">
    <property type="entry name" value="OxRdtase_FMN_N"/>
</dbReference>
<dbReference type="RefSeq" id="XP_060328989.1">
    <property type="nucleotide sequence ID" value="XM_060475685.1"/>
</dbReference>
<dbReference type="AlphaFoldDB" id="A0AA39N2Z5"/>
<sequence length="363" mass="40462">MSSKLFHSTEVGAVSLKHRVVLAPLTRLRATKSHVPHAPLVRLYYEQRSHTPGTLLITEATVIAAKAGGMAHIPGIWNQEQTDAWREITDGVHAKGLFIFCQLWALGRPSFPYISASDIPVPGRSDVPLPMTVDEIKEYVDLYVQAALNAVKAGFDGVEIHGANSYLLDQFIQDVTNQRTDAYGGSIENRARFPLEIVDAVAKAIGAERTGYRISPWNSIQGMGMKDPKPTFAYLVSEIKARHPNFAYIHVIEPRVNGTRSRNEGEFTSQMKNDFIRDIWAPKPFISAGGYERVTAVTAADEKNDIIAFGRHFLANPDMVYRLKKDLRLNAHGRSTFYRPGNVAKGYTDYPFAEEVLHVKSPL</sequence>
<protein>
    <submittedName>
        <fullName evidence="2">FMN-linked oxidoreductase</fullName>
    </submittedName>
</protein>
<evidence type="ECO:0000313" key="3">
    <source>
        <dbReference type="Proteomes" id="UP001175211"/>
    </source>
</evidence>
<comment type="caution">
    <text evidence="2">The sequence shown here is derived from an EMBL/GenBank/DDBJ whole genome shotgun (WGS) entry which is preliminary data.</text>
</comment>
<keyword evidence="3" id="KW-1185">Reference proteome</keyword>
<dbReference type="FunFam" id="3.20.20.70:FF:000138">
    <property type="entry name" value="NADPH dehydrogenase 1"/>
    <property type="match status" value="1"/>
</dbReference>
<name>A0AA39N2Z5_ARMTA</name>
<reference evidence="2" key="1">
    <citation type="submission" date="2023-06" db="EMBL/GenBank/DDBJ databases">
        <authorList>
            <consortium name="Lawrence Berkeley National Laboratory"/>
            <person name="Ahrendt S."/>
            <person name="Sahu N."/>
            <person name="Indic B."/>
            <person name="Wong-Bajracharya J."/>
            <person name="Merenyi Z."/>
            <person name="Ke H.-M."/>
            <person name="Monk M."/>
            <person name="Kocsube S."/>
            <person name="Drula E."/>
            <person name="Lipzen A."/>
            <person name="Balint B."/>
            <person name="Henrissat B."/>
            <person name="Andreopoulos B."/>
            <person name="Martin F.M."/>
            <person name="Harder C.B."/>
            <person name="Rigling D."/>
            <person name="Ford K.L."/>
            <person name="Foster G.D."/>
            <person name="Pangilinan J."/>
            <person name="Papanicolaou A."/>
            <person name="Barry K."/>
            <person name="LaButti K."/>
            <person name="Viragh M."/>
            <person name="Koriabine M."/>
            <person name="Yan M."/>
            <person name="Riley R."/>
            <person name="Champramary S."/>
            <person name="Plett K.L."/>
            <person name="Tsai I.J."/>
            <person name="Slot J."/>
            <person name="Sipos G."/>
            <person name="Plett J."/>
            <person name="Nagy L.G."/>
            <person name="Grigoriev I.V."/>
        </authorList>
    </citation>
    <scope>NUCLEOTIDE SEQUENCE</scope>
    <source>
        <strain evidence="2">CCBAS 213</strain>
    </source>
</reference>
<dbReference type="PANTHER" id="PTHR22893">
    <property type="entry name" value="NADH OXIDOREDUCTASE-RELATED"/>
    <property type="match status" value="1"/>
</dbReference>
<dbReference type="GO" id="GO:0016491">
    <property type="term" value="F:oxidoreductase activity"/>
    <property type="evidence" value="ECO:0007669"/>
    <property type="project" value="InterPro"/>
</dbReference>
<dbReference type="GeneID" id="85359233"/>
<proteinExistence type="predicted"/>
<feature type="domain" description="NADH:flavin oxidoreductase/NADH oxidase N-terminal" evidence="1">
    <location>
        <begin position="4"/>
        <end position="330"/>
    </location>
</feature>
<dbReference type="Gene3D" id="3.20.20.70">
    <property type="entry name" value="Aldolase class I"/>
    <property type="match status" value="1"/>
</dbReference>
<evidence type="ECO:0000313" key="2">
    <source>
        <dbReference type="EMBL" id="KAK0455479.1"/>
    </source>
</evidence>
<evidence type="ECO:0000259" key="1">
    <source>
        <dbReference type="Pfam" id="PF00724"/>
    </source>
</evidence>
<dbReference type="SUPFAM" id="SSF51395">
    <property type="entry name" value="FMN-linked oxidoreductases"/>
    <property type="match status" value="1"/>
</dbReference>
<organism evidence="2 3">
    <name type="scientific">Armillaria tabescens</name>
    <name type="common">Ringless honey mushroom</name>
    <name type="synonym">Agaricus tabescens</name>
    <dbReference type="NCBI Taxonomy" id="1929756"/>
    <lineage>
        <taxon>Eukaryota</taxon>
        <taxon>Fungi</taxon>
        <taxon>Dikarya</taxon>
        <taxon>Basidiomycota</taxon>
        <taxon>Agaricomycotina</taxon>
        <taxon>Agaricomycetes</taxon>
        <taxon>Agaricomycetidae</taxon>
        <taxon>Agaricales</taxon>
        <taxon>Marasmiineae</taxon>
        <taxon>Physalacriaceae</taxon>
        <taxon>Desarmillaria</taxon>
    </lineage>
</organism>
<dbReference type="CDD" id="cd02933">
    <property type="entry name" value="OYE_like_FMN"/>
    <property type="match status" value="1"/>
</dbReference>